<keyword evidence="8 11" id="KW-0472">Membrane</keyword>
<dbReference type="GO" id="GO:0022857">
    <property type="term" value="F:transmembrane transporter activity"/>
    <property type="evidence" value="ECO:0007669"/>
    <property type="project" value="InterPro"/>
</dbReference>
<evidence type="ECO:0000256" key="1">
    <source>
        <dbReference type="ARBA" id="ARBA00004651"/>
    </source>
</evidence>
<dbReference type="OrthoDB" id="3468954at2"/>
<feature type="transmembrane region" description="Helical" evidence="11">
    <location>
        <begin position="224"/>
        <end position="243"/>
    </location>
</feature>
<evidence type="ECO:0000256" key="3">
    <source>
        <dbReference type="ARBA" id="ARBA00022475"/>
    </source>
</evidence>
<dbReference type="AlphaFoldDB" id="A0A2Z3S082"/>
<dbReference type="KEGG" id="aum:AURMO_01544"/>
<comment type="function">
    <text evidence="9">Part of the binding-protein-dependent transport system for D-xylose. Probably responsible for the translocation of the substrate across the membrane.</text>
</comment>
<keyword evidence="2" id="KW-0813">Transport</keyword>
<evidence type="ECO:0000313" key="12">
    <source>
        <dbReference type="EMBL" id="AWR22130.1"/>
    </source>
</evidence>
<evidence type="ECO:0000313" key="13">
    <source>
        <dbReference type="Proteomes" id="UP000246894"/>
    </source>
</evidence>
<feature type="transmembrane region" description="Helical" evidence="11">
    <location>
        <begin position="62"/>
        <end position="85"/>
    </location>
</feature>
<comment type="subcellular location">
    <subcellularLocation>
        <location evidence="1">Cell membrane</location>
        <topology evidence="1">Multi-pass membrane protein</topology>
    </subcellularLocation>
</comment>
<evidence type="ECO:0000256" key="9">
    <source>
        <dbReference type="ARBA" id="ARBA00035611"/>
    </source>
</evidence>
<reference evidence="12 13" key="1">
    <citation type="submission" date="2017-10" db="EMBL/GenBank/DDBJ databases">
        <title>Genome of an Actinobacterium that displays light-enhanced growth.</title>
        <authorList>
            <person name="Maresca J.A."/>
            <person name="Hempel P."/>
            <person name="Shevchenko O."/>
            <person name="Miller K.J."/>
            <person name="Hahn M.W."/>
        </authorList>
    </citation>
    <scope>NUCLEOTIDE SEQUENCE [LARGE SCALE GENOMIC DNA]</scope>
    <source>
        <strain evidence="12 13">MWH-Mo1</strain>
    </source>
</reference>
<dbReference type="InterPro" id="IPR001851">
    <property type="entry name" value="ABC_transp_permease"/>
</dbReference>
<feature type="transmembrane region" description="Helical" evidence="11">
    <location>
        <begin position="255"/>
        <end position="273"/>
    </location>
</feature>
<evidence type="ECO:0000256" key="8">
    <source>
        <dbReference type="ARBA" id="ARBA00023136"/>
    </source>
</evidence>
<keyword evidence="13" id="KW-1185">Reference proteome</keyword>
<feature type="transmembrane region" description="Helical" evidence="11">
    <location>
        <begin position="35"/>
        <end position="56"/>
    </location>
</feature>
<evidence type="ECO:0000256" key="5">
    <source>
        <dbReference type="ARBA" id="ARBA00022597"/>
    </source>
</evidence>
<sequence length="413" mass="42209">MSSLTPTEIGSGHEGTIRDQITAYGQRLKNGEMGALPAVIALLALVVLFASLSPYFLTTLNFANLFVQAAQLTVLASALVFVLLLAEIDLSAGVTAGVGMALFVVLNQMMGINWIVAIIAALALGSLVGWVIGIFVAKIGVPSFVVTLGLFLGFQGLMLVMLGDGGLFRLDIPELKAIMNSNMPVAGGWIMLAVMVGVSLALGFYDRARRAKAGVANRPIALMLSRVAIIAVLGGIAVGAMSVNRSVSVVPIEGVPIVIPIVIGILFVGTFVLDRTTFGRHLYAVGGNPEAARRAGIKVAKIRITAFIICSTLAVVSGVLAASRIGAIESTAGRSIVLSGVAAAVVGGVSLFGGRGRLIHAAIGALVIAIIDNGLGLIGLPAGVNFLVTGAVLIAAATIDALSRKRSGGGVRV</sequence>
<dbReference type="PANTHER" id="PTHR32196:SF32">
    <property type="entry name" value="XYLOSE TRANSPORT SYSTEM PERMEASE PROTEIN XYLH"/>
    <property type="match status" value="1"/>
</dbReference>
<dbReference type="GO" id="GO:0005886">
    <property type="term" value="C:plasma membrane"/>
    <property type="evidence" value="ECO:0007669"/>
    <property type="project" value="UniProtKB-SubCell"/>
</dbReference>
<feature type="transmembrane region" description="Helical" evidence="11">
    <location>
        <begin position="144"/>
        <end position="163"/>
    </location>
</feature>
<dbReference type="Pfam" id="PF02653">
    <property type="entry name" value="BPD_transp_2"/>
    <property type="match status" value="2"/>
</dbReference>
<feature type="transmembrane region" description="Helical" evidence="11">
    <location>
        <begin position="112"/>
        <end position="137"/>
    </location>
</feature>
<proteinExistence type="predicted"/>
<dbReference type="Proteomes" id="UP000246894">
    <property type="component" value="Chromosome"/>
</dbReference>
<feature type="transmembrane region" description="Helical" evidence="11">
    <location>
        <begin position="384"/>
        <end position="402"/>
    </location>
</feature>
<evidence type="ECO:0000256" key="4">
    <source>
        <dbReference type="ARBA" id="ARBA00022519"/>
    </source>
</evidence>
<organism evidence="12 13">
    <name type="scientific">Aurantimicrobium photophilum</name>
    <dbReference type="NCBI Taxonomy" id="1987356"/>
    <lineage>
        <taxon>Bacteria</taxon>
        <taxon>Bacillati</taxon>
        <taxon>Actinomycetota</taxon>
        <taxon>Actinomycetes</taxon>
        <taxon>Micrococcales</taxon>
        <taxon>Microbacteriaceae</taxon>
        <taxon>Aurantimicrobium</taxon>
    </lineage>
</organism>
<evidence type="ECO:0000256" key="10">
    <source>
        <dbReference type="ARBA" id="ARBA00035686"/>
    </source>
</evidence>
<protein>
    <recommendedName>
        <fullName evidence="10">Xylose transport system permease protein XylH</fullName>
    </recommendedName>
</protein>
<feature type="transmembrane region" description="Helical" evidence="11">
    <location>
        <begin position="304"/>
        <end position="326"/>
    </location>
</feature>
<evidence type="ECO:0000256" key="2">
    <source>
        <dbReference type="ARBA" id="ARBA00022448"/>
    </source>
</evidence>
<evidence type="ECO:0000256" key="6">
    <source>
        <dbReference type="ARBA" id="ARBA00022692"/>
    </source>
</evidence>
<keyword evidence="7 11" id="KW-1133">Transmembrane helix</keyword>
<evidence type="ECO:0000256" key="7">
    <source>
        <dbReference type="ARBA" id="ARBA00022989"/>
    </source>
</evidence>
<gene>
    <name evidence="12" type="ORF">AURMO_01544</name>
</gene>
<keyword evidence="4" id="KW-0997">Cell inner membrane</keyword>
<dbReference type="CDD" id="cd06579">
    <property type="entry name" value="TM_PBP1_transp_AraH_like"/>
    <property type="match status" value="1"/>
</dbReference>
<keyword evidence="3" id="KW-1003">Cell membrane</keyword>
<dbReference type="EMBL" id="CP023994">
    <property type="protein sequence ID" value="AWR22130.1"/>
    <property type="molecule type" value="Genomic_DNA"/>
</dbReference>
<keyword evidence="6 11" id="KW-0812">Transmembrane</keyword>
<name>A0A2Z3S082_9MICO</name>
<evidence type="ECO:0000256" key="11">
    <source>
        <dbReference type="SAM" id="Phobius"/>
    </source>
</evidence>
<feature type="transmembrane region" description="Helical" evidence="11">
    <location>
        <begin position="332"/>
        <end position="352"/>
    </location>
</feature>
<dbReference type="PANTHER" id="PTHR32196">
    <property type="entry name" value="ABC TRANSPORTER PERMEASE PROTEIN YPHD-RELATED-RELATED"/>
    <property type="match status" value="1"/>
</dbReference>
<dbReference type="RefSeq" id="WP_110234593.1">
    <property type="nucleotide sequence ID" value="NZ_CP023994.1"/>
</dbReference>
<accession>A0A2Z3S082</accession>
<feature type="transmembrane region" description="Helical" evidence="11">
    <location>
        <begin position="183"/>
        <end position="204"/>
    </location>
</feature>
<keyword evidence="5" id="KW-0762">Sugar transport</keyword>